<evidence type="ECO:0000256" key="2">
    <source>
        <dbReference type="ARBA" id="ARBA00004613"/>
    </source>
</evidence>
<dbReference type="PANTHER" id="PTHR11177">
    <property type="entry name" value="CHITINASE"/>
    <property type="match status" value="1"/>
</dbReference>
<dbReference type="InterPro" id="IPR001579">
    <property type="entry name" value="Glyco_hydro_18_chit_AS"/>
</dbReference>
<evidence type="ECO:0000256" key="9">
    <source>
        <dbReference type="ARBA" id="ARBA00023295"/>
    </source>
</evidence>
<dbReference type="InterPro" id="IPR050314">
    <property type="entry name" value="Glycosyl_Hydrlase_18"/>
</dbReference>
<dbReference type="InterPro" id="IPR011583">
    <property type="entry name" value="Chitinase_II/V-like_cat"/>
</dbReference>
<organism evidence="14 15">
    <name type="scientific">Russula ochroleuca</name>
    <dbReference type="NCBI Taxonomy" id="152965"/>
    <lineage>
        <taxon>Eukaryota</taxon>
        <taxon>Fungi</taxon>
        <taxon>Dikarya</taxon>
        <taxon>Basidiomycota</taxon>
        <taxon>Agaricomycotina</taxon>
        <taxon>Agaricomycetes</taxon>
        <taxon>Russulales</taxon>
        <taxon>Russulaceae</taxon>
        <taxon>Russula</taxon>
    </lineage>
</organism>
<dbReference type="PANTHER" id="PTHR11177:SF317">
    <property type="entry name" value="CHITINASE 12-RELATED"/>
    <property type="match status" value="1"/>
</dbReference>
<keyword evidence="6 11" id="KW-0378">Hydrolase</keyword>
<evidence type="ECO:0000256" key="5">
    <source>
        <dbReference type="ARBA" id="ARBA00022525"/>
    </source>
</evidence>
<sequence length="412" mass="46039">MPHGKYSVGYCDPVLIPASAKRTHRGIYGRKFPPSSIPAQDLTHILYAFANVRPNTGEVFLSDLWADQDIHYPGDSWSDSGTNLYGNFKAIYQLKKQHRHLKLLLSIGGWTYSPSIHPVVVSPAHRAEFVRSAVKLVEDYGLDGLDVDYEYPQNDAQATGYVSLLRELRAALDQHARHKRADYRFLLTIAAPCGPENYQKLHVREMVPLLDFWNLMAYDFSGSWDKVANHQANIFGAPISASQAVQWYISQGVPCHKIILGVPLYGRSFLNTDGPGTPFSGLGQGSWESGVYDYRALPLPGSYIFRGEQALASWTYHYEHKEMISFDDETVGRWKGEYIAREGLGGSMFWELSGDKGGAPREGMEGGPGKEAQPGRSLVRVVKEAMGQLDAEPNWLRYEGSKFENLRNGMSG</sequence>
<dbReference type="Pfam" id="PF00704">
    <property type="entry name" value="Glyco_hydro_18"/>
    <property type="match status" value="1"/>
</dbReference>
<reference evidence="14" key="2">
    <citation type="journal article" date="2020" name="Nat. Commun.">
        <title>Large-scale genome sequencing of mycorrhizal fungi provides insights into the early evolution of symbiotic traits.</title>
        <authorList>
            <person name="Miyauchi S."/>
            <person name="Kiss E."/>
            <person name="Kuo A."/>
            <person name="Drula E."/>
            <person name="Kohler A."/>
            <person name="Sanchez-Garcia M."/>
            <person name="Morin E."/>
            <person name="Andreopoulos B."/>
            <person name="Barry K.W."/>
            <person name="Bonito G."/>
            <person name="Buee M."/>
            <person name="Carver A."/>
            <person name="Chen C."/>
            <person name="Cichocki N."/>
            <person name="Clum A."/>
            <person name="Culley D."/>
            <person name="Crous P.W."/>
            <person name="Fauchery L."/>
            <person name="Girlanda M."/>
            <person name="Hayes R.D."/>
            <person name="Keri Z."/>
            <person name="LaButti K."/>
            <person name="Lipzen A."/>
            <person name="Lombard V."/>
            <person name="Magnuson J."/>
            <person name="Maillard F."/>
            <person name="Murat C."/>
            <person name="Nolan M."/>
            <person name="Ohm R.A."/>
            <person name="Pangilinan J."/>
            <person name="Pereira M.F."/>
            <person name="Perotto S."/>
            <person name="Peter M."/>
            <person name="Pfister S."/>
            <person name="Riley R."/>
            <person name="Sitrit Y."/>
            <person name="Stielow J.B."/>
            <person name="Szollosi G."/>
            <person name="Zifcakova L."/>
            <person name="Stursova M."/>
            <person name="Spatafora J.W."/>
            <person name="Tedersoo L."/>
            <person name="Vaario L.M."/>
            <person name="Yamada A."/>
            <person name="Yan M."/>
            <person name="Wang P."/>
            <person name="Xu J."/>
            <person name="Bruns T."/>
            <person name="Baldrian P."/>
            <person name="Vilgalys R."/>
            <person name="Dunand C."/>
            <person name="Henrissat B."/>
            <person name="Grigoriev I.V."/>
            <person name="Hibbett D."/>
            <person name="Nagy L.G."/>
            <person name="Martin F.M."/>
        </authorList>
    </citation>
    <scope>NUCLEOTIDE SEQUENCE</scope>
    <source>
        <strain evidence="14">Prilba</strain>
    </source>
</reference>
<keyword evidence="9 11" id="KW-0326">Glycosidase</keyword>
<comment type="similarity">
    <text evidence="3">Belongs to the glycosyl hydrolase 18 family. Chitinase class V subfamily.</text>
</comment>
<dbReference type="CDD" id="cd06548">
    <property type="entry name" value="GH18_chitinase"/>
    <property type="match status" value="1"/>
</dbReference>
<dbReference type="GO" id="GO:0008843">
    <property type="term" value="F:endochitinase activity"/>
    <property type="evidence" value="ECO:0007669"/>
    <property type="project" value="UniProtKB-EC"/>
</dbReference>
<reference evidence="14" key="1">
    <citation type="submission" date="2019-10" db="EMBL/GenBank/DDBJ databases">
        <authorList>
            <consortium name="DOE Joint Genome Institute"/>
            <person name="Kuo A."/>
            <person name="Miyauchi S."/>
            <person name="Kiss E."/>
            <person name="Drula E."/>
            <person name="Kohler A."/>
            <person name="Sanchez-Garcia M."/>
            <person name="Andreopoulos B."/>
            <person name="Barry K.W."/>
            <person name="Bonito G."/>
            <person name="Buee M."/>
            <person name="Carver A."/>
            <person name="Chen C."/>
            <person name="Cichocki N."/>
            <person name="Clum A."/>
            <person name="Culley D."/>
            <person name="Crous P.W."/>
            <person name="Fauchery L."/>
            <person name="Girlanda M."/>
            <person name="Hayes R."/>
            <person name="Keri Z."/>
            <person name="LaButti K."/>
            <person name="Lipzen A."/>
            <person name="Lombard V."/>
            <person name="Magnuson J."/>
            <person name="Maillard F."/>
            <person name="Morin E."/>
            <person name="Murat C."/>
            <person name="Nolan M."/>
            <person name="Ohm R."/>
            <person name="Pangilinan J."/>
            <person name="Pereira M."/>
            <person name="Perotto S."/>
            <person name="Peter M."/>
            <person name="Riley R."/>
            <person name="Sitrit Y."/>
            <person name="Stielow B."/>
            <person name="Szollosi G."/>
            <person name="Zifcakova L."/>
            <person name="Stursova M."/>
            <person name="Spatafora J.W."/>
            <person name="Tedersoo L."/>
            <person name="Vaario L.-M."/>
            <person name="Yamada A."/>
            <person name="Yan M."/>
            <person name="Wang P."/>
            <person name="Xu J."/>
            <person name="Bruns T."/>
            <person name="Baldrian P."/>
            <person name="Vilgalys R."/>
            <person name="Henrissat B."/>
            <person name="Grigoriev I.V."/>
            <person name="Hibbett D."/>
            <person name="Nagy L.G."/>
            <person name="Martin F.M."/>
        </authorList>
    </citation>
    <scope>NUCLEOTIDE SEQUENCE</scope>
    <source>
        <strain evidence="14">Prilba</strain>
    </source>
</reference>
<keyword evidence="5" id="KW-0964">Secreted</keyword>
<dbReference type="GO" id="GO:0008061">
    <property type="term" value="F:chitin binding"/>
    <property type="evidence" value="ECO:0007669"/>
    <property type="project" value="InterPro"/>
</dbReference>
<evidence type="ECO:0000256" key="3">
    <source>
        <dbReference type="ARBA" id="ARBA00008682"/>
    </source>
</evidence>
<dbReference type="InterPro" id="IPR017853">
    <property type="entry name" value="GH"/>
</dbReference>
<name>A0A9P5MZI7_9AGAM</name>
<keyword evidence="10" id="KW-0624">Polysaccharide degradation</keyword>
<dbReference type="Gene3D" id="3.20.20.80">
    <property type="entry name" value="Glycosidases"/>
    <property type="match status" value="1"/>
</dbReference>
<dbReference type="FunFam" id="3.20.20.80:FF:000075">
    <property type="entry name" value="Sporulation-specific chitinase"/>
    <property type="match status" value="1"/>
</dbReference>
<dbReference type="SMART" id="SM00636">
    <property type="entry name" value="Glyco_18"/>
    <property type="match status" value="1"/>
</dbReference>
<keyword evidence="15" id="KW-1185">Reference proteome</keyword>
<dbReference type="PROSITE" id="PS51910">
    <property type="entry name" value="GH18_2"/>
    <property type="match status" value="1"/>
</dbReference>
<comment type="subcellular location">
    <subcellularLocation>
        <location evidence="2">Secreted</location>
    </subcellularLocation>
</comment>
<accession>A0A9P5MZI7</accession>
<comment type="catalytic activity">
    <reaction evidence="1">
        <text>Random endo-hydrolysis of N-acetyl-beta-D-glucosaminide (1-&gt;4)-beta-linkages in chitin and chitodextrins.</text>
        <dbReference type="EC" id="3.2.1.14"/>
    </reaction>
</comment>
<dbReference type="EMBL" id="WHVB01000005">
    <property type="protein sequence ID" value="KAF8482591.1"/>
    <property type="molecule type" value="Genomic_DNA"/>
</dbReference>
<dbReference type="Gene3D" id="3.10.50.10">
    <property type="match status" value="1"/>
</dbReference>
<feature type="domain" description="GH18" evidence="13">
    <location>
        <begin position="5"/>
        <end position="389"/>
    </location>
</feature>
<dbReference type="InterPro" id="IPR001223">
    <property type="entry name" value="Glyco_hydro18_cat"/>
</dbReference>
<dbReference type="OrthoDB" id="76388at2759"/>
<evidence type="ECO:0000256" key="10">
    <source>
        <dbReference type="ARBA" id="ARBA00023326"/>
    </source>
</evidence>
<comment type="caution">
    <text evidence="14">The sequence shown here is derived from an EMBL/GenBank/DDBJ whole genome shotgun (WGS) entry which is preliminary data.</text>
</comment>
<protein>
    <recommendedName>
        <fullName evidence="4">chitinase</fullName>
        <ecNumber evidence="4">3.2.1.14</ecNumber>
    </recommendedName>
</protein>
<dbReference type="AlphaFoldDB" id="A0A9P5MZI7"/>
<keyword evidence="8" id="KW-0119">Carbohydrate metabolism</keyword>
<dbReference type="GO" id="GO:0006032">
    <property type="term" value="P:chitin catabolic process"/>
    <property type="evidence" value="ECO:0007669"/>
    <property type="project" value="UniProtKB-KW"/>
</dbReference>
<dbReference type="FunFam" id="3.10.50.10:FF:000005">
    <property type="entry name" value="Endochitinase B1"/>
    <property type="match status" value="1"/>
</dbReference>
<evidence type="ECO:0000256" key="4">
    <source>
        <dbReference type="ARBA" id="ARBA00012729"/>
    </source>
</evidence>
<keyword evidence="7" id="KW-0146">Chitin degradation</keyword>
<evidence type="ECO:0000256" key="6">
    <source>
        <dbReference type="ARBA" id="ARBA00022801"/>
    </source>
</evidence>
<evidence type="ECO:0000256" key="1">
    <source>
        <dbReference type="ARBA" id="ARBA00000822"/>
    </source>
</evidence>
<evidence type="ECO:0000313" key="14">
    <source>
        <dbReference type="EMBL" id="KAF8482591.1"/>
    </source>
</evidence>
<evidence type="ECO:0000256" key="7">
    <source>
        <dbReference type="ARBA" id="ARBA00023024"/>
    </source>
</evidence>
<dbReference type="InterPro" id="IPR029070">
    <property type="entry name" value="Chitinase_insertion_sf"/>
</dbReference>
<feature type="region of interest" description="Disordered" evidence="12">
    <location>
        <begin position="355"/>
        <end position="375"/>
    </location>
</feature>
<evidence type="ECO:0000259" key="13">
    <source>
        <dbReference type="PROSITE" id="PS51910"/>
    </source>
</evidence>
<evidence type="ECO:0000256" key="12">
    <source>
        <dbReference type="SAM" id="MobiDB-lite"/>
    </source>
</evidence>
<evidence type="ECO:0000256" key="11">
    <source>
        <dbReference type="RuleBase" id="RU000489"/>
    </source>
</evidence>
<evidence type="ECO:0000256" key="8">
    <source>
        <dbReference type="ARBA" id="ARBA00023277"/>
    </source>
</evidence>
<proteinExistence type="inferred from homology"/>
<dbReference type="GO" id="GO:0005576">
    <property type="term" value="C:extracellular region"/>
    <property type="evidence" value="ECO:0007669"/>
    <property type="project" value="UniProtKB-SubCell"/>
</dbReference>
<dbReference type="Proteomes" id="UP000759537">
    <property type="component" value="Unassembled WGS sequence"/>
</dbReference>
<dbReference type="GO" id="GO:0000272">
    <property type="term" value="P:polysaccharide catabolic process"/>
    <property type="evidence" value="ECO:0007669"/>
    <property type="project" value="UniProtKB-KW"/>
</dbReference>
<dbReference type="SUPFAM" id="SSF51445">
    <property type="entry name" value="(Trans)glycosidases"/>
    <property type="match status" value="1"/>
</dbReference>
<evidence type="ECO:0000313" key="15">
    <source>
        <dbReference type="Proteomes" id="UP000759537"/>
    </source>
</evidence>
<dbReference type="PROSITE" id="PS01095">
    <property type="entry name" value="GH18_1"/>
    <property type="match status" value="1"/>
</dbReference>
<gene>
    <name evidence="14" type="ORF">DFH94DRAFT_690786</name>
</gene>
<dbReference type="EC" id="3.2.1.14" evidence="4"/>
<dbReference type="SUPFAM" id="SSF54556">
    <property type="entry name" value="Chitinase insertion domain"/>
    <property type="match status" value="1"/>
</dbReference>